<evidence type="ECO:0000256" key="1">
    <source>
        <dbReference type="ARBA" id="ARBA00022527"/>
    </source>
</evidence>
<protein>
    <submittedName>
        <fullName evidence="3">Anti-sigma regulatory factor</fullName>
    </submittedName>
</protein>
<comment type="caution">
    <text evidence="3">The sequence shown here is derived from an EMBL/GenBank/DDBJ whole genome shotgun (WGS) entry which is preliminary data.</text>
</comment>
<evidence type="ECO:0000313" key="3">
    <source>
        <dbReference type="EMBL" id="NII08815.1"/>
    </source>
</evidence>
<dbReference type="CDD" id="cd16934">
    <property type="entry name" value="HATPase_RsbT-like"/>
    <property type="match status" value="1"/>
</dbReference>
<keyword evidence="1" id="KW-0418">Kinase</keyword>
<dbReference type="Pfam" id="PF02518">
    <property type="entry name" value="HATPase_c"/>
    <property type="match status" value="1"/>
</dbReference>
<evidence type="ECO:0000313" key="4">
    <source>
        <dbReference type="Proteomes" id="UP000490980"/>
    </source>
</evidence>
<dbReference type="GO" id="GO:0004674">
    <property type="term" value="F:protein serine/threonine kinase activity"/>
    <property type="evidence" value="ECO:0007669"/>
    <property type="project" value="UniProtKB-KW"/>
</dbReference>
<accession>A0A7X5UE36</accession>
<dbReference type="AlphaFoldDB" id="A0A7X5UE36"/>
<dbReference type="EMBL" id="JAARLZ010000015">
    <property type="protein sequence ID" value="NII08815.1"/>
    <property type="molecule type" value="Genomic_DNA"/>
</dbReference>
<dbReference type="PANTHER" id="PTHR35526">
    <property type="entry name" value="ANTI-SIGMA-F FACTOR RSBW-RELATED"/>
    <property type="match status" value="1"/>
</dbReference>
<keyword evidence="1" id="KW-0808">Transferase</keyword>
<organism evidence="3 4">
    <name type="scientific">Luteibacter anthropi</name>
    <dbReference type="NCBI Taxonomy" id="564369"/>
    <lineage>
        <taxon>Bacteria</taxon>
        <taxon>Pseudomonadati</taxon>
        <taxon>Pseudomonadota</taxon>
        <taxon>Gammaproteobacteria</taxon>
        <taxon>Lysobacterales</taxon>
        <taxon>Rhodanobacteraceae</taxon>
        <taxon>Luteibacter</taxon>
    </lineage>
</organism>
<evidence type="ECO:0000259" key="2">
    <source>
        <dbReference type="Pfam" id="PF02518"/>
    </source>
</evidence>
<keyword evidence="1" id="KW-0723">Serine/threonine-protein kinase</keyword>
<dbReference type="RefSeq" id="WP_166952343.1">
    <property type="nucleotide sequence ID" value="NZ_CP077072.1"/>
</dbReference>
<sequence length="134" mass="14306">MTSARSGSQPIRTEQDIVLARQMARKLAVECGLRLVDQTKLVTAASELARNAVTYGGGGDMDWEIAEDGVRKGLRLVFRDEGPGIPDVKLAMTDGWTSGNGLGLGLTGARRLVDEFSLESAPGVGTRVTICKWS</sequence>
<dbReference type="SUPFAM" id="SSF55874">
    <property type="entry name" value="ATPase domain of HSP90 chaperone/DNA topoisomerase II/histidine kinase"/>
    <property type="match status" value="1"/>
</dbReference>
<reference evidence="3 4" key="1">
    <citation type="submission" date="2020-03" db="EMBL/GenBank/DDBJ databases">
        <authorList>
            <person name="Lai Q."/>
        </authorList>
    </citation>
    <scope>NUCLEOTIDE SEQUENCE [LARGE SCALE GENOMIC DNA]</scope>
    <source>
        <strain evidence="3 4">CCUG 25036</strain>
    </source>
</reference>
<gene>
    <name evidence="3" type="ORF">HBF25_20715</name>
</gene>
<dbReference type="Gene3D" id="3.30.565.10">
    <property type="entry name" value="Histidine kinase-like ATPase, C-terminal domain"/>
    <property type="match status" value="1"/>
</dbReference>
<dbReference type="PANTHER" id="PTHR35526:SF3">
    <property type="entry name" value="ANTI-SIGMA-F FACTOR RSBW"/>
    <property type="match status" value="1"/>
</dbReference>
<keyword evidence="4" id="KW-1185">Reference proteome</keyword>
<dbReference type="InterPro" id="IPR036890">
    <property type="entry name" value="HATPase_C_sf"/>
</dbReference>
<feature type="domain" description="Histidine kinase/HSP90-like ATPase" evidence="2">
    <location>
        <begin position="37"/>
        <end position="130"/>
    </location>
</feature>
<dbReference type="Proteomes" id="UP000490980">
    <property type="component" value="Unassembled WGS sequence"/>
</dbReference>
<dbReference type="InterPro" id="IPR003594">
    <property type="entry name" value="HATPase_dom"/>
</dbReference>
<name>A0A7X5UE36_9GAMM</name>
<dbReference type="InterPro" id="IPR050267">
    <property type="entry name" value="Anti-sigma-factor_SerPK"/>
</dbReference>
<proteinExistence type="predicted"/>